<comment type="caution">
    <text evidence="1">The sequence shown here is derived from an EMBL/GenBank/DDBJ whole genome shotgun (WGS) entry which is preliminary data.</text>
</comment>
<gene>
    <name evidence="1" type="ORF">BgramDRAFT_4628</name>
</gene>
<keyword evidence="2" id="KW-1185">Reference proteome</keyword>
<dbReference type="Gene3D" id="1.10.8.200">
    <property type="entry name" value="Replisome organizer (g39p helicase loader/inhibitor protein)"/>
    <property type="match status" value="1"/>
</dbReference>
<name>B1G5M4_PARG4</name>
<dbReference type="EMBL" id="ABLD01000017">
    <property type="protein sequence ID" value="EDT08475.1"/>
    <property type="molecule type" value="Genomic_DNA"/>
</dbReference>
<dbReference type="AlphaFoldDB" id="B1G5M4"/>
<evidence type="ECO:0008006" key="3">
    <source>
        <dbReference type="Google" id="ProtNLM"/>
    </source>
</evidence>
<sequence>MKPTDKAEFVKLLTVCYSTALRPLPAPEAIDLWQAILAPYPLEQVRASLNAHMRSSRQAPVPADVLARLEPSGDLRPQADEAWAIALKALDERETVVWSDEIAQAWEISRALAASDETGARFAFRAAYMRLVDEARAHNVPVRWSASPGHDPQRRIEVVEAAVRAGYLALDDARAAVPALPAPEATRDAPGPAQTGSRERLRELVGGILVAQQRRLVGQRDASPRAADATADRKREIAQQVDAYAAAHGIRQREPGDDDEVPA</sequence>
<protein>
    <recommendedName>
        <fullName evidence="3">Replicative helicase inhibitor G39P N-terminal domain-containing protein</fullName>
    </recommendedName>
</protein>
<proteinExistence type="predicted"/>
<reference evidence="1 2" key="1">
    <citation type="submission" date="2008-03" db="EMBL/GenBank/DDBJ databases">
        <title>Sequencing of the draft genome and assembly of Burkholderia graminis C4D1M.</title>
        <authorList>
            <consortium name="US DOE Joint Genome Institute (JGI-PGF)"/>
            <person name="Copeland A."/>
            <person name="Lucas S."/>
            <person name="Lapidus A."/>
            <person name="Glavina del Rio T."/>
            <person name="Dalin E."/>
            <person name="Tice H."/>
            <person name="Bruce D."/>
            <person name="Goodwin L."/>
            <person name="Pitluck S."/>
            <person name="Larimer F."/>
            <person name="Land M.L."/>
            <person name="Hauser L."/>
            <person name="Tiedje J."/>
            <person name="Richardson P."/>
        </authorList>
    </citation>
    <scope>NUCLEOTIDE SEQUENCE [LARGE SCALE GENOMIC DNA]</scope>
    <source>
        <strain evidence="2">ATCC 700544 / DSM 17151 / LMG 18924 / NCIMB 13744 / C4D1M</strain>
    </source>
</reference>
<accession>B1G5M4</accession>
<dbReference type="OrthoDB" id="8611426at2"/>
<evidence type="ECO:0000313" key="1">
    <source>
        <dbReference type="EMBL" id="EDT08475.1"/>
    </source>
</evidence>
<dbReference type="Proteomes" id="UP000005045">
    <property type="component" value="Unassembled WGS sequence"/>
</dbReference>
<organism evidence="1 2">
    <name type="scientific">Paraburkholderia graminis (strain ATCC 700544 / DSM 17151 / LMG 18924 / NCIMB 13744 / C4D1M)</name>
    <dbReference type="NCBI Taxonomy" id="396598"/>
    <lineage>
        <taxon>Bacteria</taxon>
        <taxon>Pseudomonadati</taxon>
        <taxon>Pseudomonadota</taxon>
        <taxon>Betaproteobacteria</taxon>
        <taxon>Burkholderiales</taxon>
        <taxon>Burkholderiaceae</taxon>
        <taxon>Paraburkholderia</taxon>
    </lineage>
</organism>
<evidence type="ECO:0000313" key="2">
    <source>
        <dbReference type="Proteomes" id="UP000005045"/>
    </source>
</evidence>
<dbReference type="RefSeq" id="WP_006051198.1">
    <property type="nucleotide sequence ID" value="NZ_ABLD01000017.1"/>
</dbReference>